<evidence type="ECO:0000313" key="6">
    <source>
        <dbReference type="Proteomes" id="UP001275664"/>
    </source>
</evidence>
<evidence type="ECO:0000256" key="4">
    <source>
        <dbReference type="ARBA" id="ARBA00030895"/>
    </source>
</evidence>
<keyword evidence="2" id="KW-0428">Leader peptide</keyword>
<dbReference type="EMBL" id="JAWXRD010000001">
    <property type="protein sequence ID" value="MDX6038669.1"/>
    <property type="molecule type" value="Genomic_DNA"/>
</dbReference>
<dbReference type="RefSeq" id="WP_319785281.1">
    <property type="nucleotide sequence ID" value="NZ_JAWXRD010000001.1"/>
</dbReference>
<accession>A0ABU4QKI1</accession>
<sequence>MHHQIQEPLFKGLFFCPGVRR</sequence>
<dbReference type="Proteomes" id="UP001275664">
    <property type="component" value="Unassembled WGS sequence"/>
</dbReference>
<evidence type="ECO:0000256" key="1">
    <source>
        <dbReference type="ARBA" id="ARBA00016561"/>
    </source>
</evidence>
<keyword evidence="3" id="KW-0665">Pyrimidine biosynthesis</keyword>
<evidence type="ECO:0000313" key="5">
    <source>
        <dbReference type="EMBL" id="MDX6038669.1"/>
    </source>
</evidence>
<protein>
    <recommendedName>
        <fullName evidence="1">pyr operon leader peptide</fullName>
    </recommendedName>
    <alternativeName>
        <fullName evidence="4">pyrBI operon attenuator</fullName>
    </alternativeName>
</protein>
<evidence type="ECO:0000256" key="3">
    <source>
        <dbReference type="ARBA" id="ARBA00022975"/>
    </source>
</evidence>
<gene>
    <name evidence="5" type="ORF">SIK69_00470</name>
</gene>
<proteinExistence type="predicted"/>
<evidence type="ECO:0000256" key="2">
    <source>
        <dbReference type="ARBA" id="ARBA00022623"/>
    </source>
</evidence>
<comment type="caution">
    <text evidence="5">The sequence shown here is derived from an EMBL/GenBank/DDBJ whole genome shotgun (WGS) entry which is preliminary data.</text>
</comment>
<keyword evidence="6" id="KW-1185">Reference proteome</keyword>
<reference evidence="5 6" key="1">
    <citation type="submission" date="2023-11" db="EMBL/GenBank/DDBJ databases">
        <title>Scandinavium wanjuensis sp. nov., isolated from lettuce South Korea.</title>
        <authorList>
            <person name="Park J."/>
            <person name="Park S."/>
            <person name="Oh K.K."/>
            <person name="Cho G.S."/>
            <person name="Franz C.M.A.P."/>
        </authorList>
    </citation>
    <scope>NUCLEOTIDE SEQUENCE [LARGE SCALE GENOMIC DNA]</scope>
    <source>
        <strain evidence="5 6">V105_6</strain>
    </source>
</reference>
<dbReference type="Pfam" id="PF08052">
    <property type="entry name" value="PyrBI_leader"/>
    <property type="match status" value="1"/>
</dbReference>
<organism evidence="5 6">
    <name type="scientific">Scandinavium lactucae</name>
    <dbReference type="NCBI Taxonomy" id="3095028"/>
    <lineage>
        <taxon>Bacteria</taxon>
        <taxon>Pseudomonadati</taxon>
        <taxon>Pseudomonadota</taxon>
        <taxon>Gammaproteobacteria</taxon>
        <taxon>Enterobacterales</taxon>
        <taxon>Enterobacteriaceae</taxon>
        <taxon>Scandinavium</taxon>
    </lineage>
</organism>
<name>A0ABU4QKI1_9ENTR</name>
<dbReference type="InterPro" id="IPR012602">
    <property type="entry name" value="PyrBI_leader"/>
</dbReference>